<evidence type="ECO:0000256" key="1">
    <source>
        <dbReference type="ARBA" id="ARBA00022993"/>
    </source>
</evidence>
<comment type="similarity">
    <text evidence="2">Belongs to the HFCD (homooligomeric flavin containing Cys decarboxylase) superfamily.</text>
</comment>
<evidence type="ECO:0000313" key="6">
    <source>
        <dbReference type="Proteomes" id="UP000294003"/>
    </source>
</evidence>
<organism evidence="5 6">
    <name type="scientific">Monosporascus cannonballus</name>
    <dbReference type="NCBI Taxonomy" id="155416"/>
    <lineage>
        <taxon>Eukaryota</taxon>
        <taxon>Fungi</taxon>
        <taxon>Dikarya</taxon>
        <taxon>Ascomycota</taxon>
        <taxon>Pezizomycotina</taxon>
        <taxon>Sordariomycetes</taxon>
        <taxon>Xylariomycetidae</taxon>
        <taxon>Xylariales</taxon>
        <taxon>Xylariales incertae sedis</taxon>
        <taxon>Monosporascus</taxon>
    </lineage>
</organism>
<protein>
    <recommendedName>
        <fullName evidence="4">Flavoprotein domain-containing protein</fullName>
    </recommendedName>
</protein>
<evidence type="ECO:0000313" key="5">
    <source>
        <dbReference type="EMBL" id="RYO86794.1"/>
    </source>
</evidence>
<feature type="region of interest" description="Disordered" evidence="3">
    <location>
        <begin position="219"/>
        <end position="247"/>
    </location>
</feature>
<dbReference type="Proteomes" id="UP000294003">
    <property type="component" value="Unassembled WGS sequence"/>
</dbReference>
<gene>
    <name evidence="5" type="ORF">DL762_004567</name>
</gene>
<dbReference type="PANTHER" id="PTHR14359">
    <property type="entry name" value="HOMO-OLIGOMERIC FLAVIN CONTAINING CYS DECARBOXYLASE FAMILY"/>
    <property type="match status" value="1"/>
</dbReference>
<proteinExistence type="inferred from homology"/>
<dbReference type="SUPFAM" id="SSF52507">
    <property type="entry name" value="Homo-oligomeric flavin-containing Cys decarboxylases, HFCD"/>
    <property type="match status" value="2"/>
</dbReference>
<keyword evidence="6" id="KW-1185">Reference proteome</keyword>
<feature type="compositionally biased region" description="Acidic residues" evidence="3">
    <location>
        <begin position="238"/>
        <end position="247"/>
    </location>
</feature>
<comment type="caution">
    <text evidence="5">The sequence shown here is derived from an EMBL/GenBank/DDBJ whole genome shotgun (WGS) entry which is preliminary data.</text>
</comment>
<evidence type="ECO:0000259" key="4">
    <source>
        <dbReference type="Pfam" id="PF02441"/>
    </source>
</evidence>
<dbReference type="Gene3D" id="3.40.50.1950">
    <property type="entry name" value="Flavin prenyltransferase-like"/>
    <property type="match status" value="1"/>
</dbReference>
<dbReference type="InterPro" id="IPR036551">
    <property type="entry name" value="Flavin_trans-like"/>
</dbReference>
<reference evidence="5 6" key="1">
    <citation type="submission" date="2018-06" db="EMBL/GenBank/DDBJ databases">
        <title>Complete Genomes of Monosporascus.</title>
        <authorList>
            <person name="Robinson A.J."/>
            <person name="Natvig D.O."/>
        </authorList>
    </citation>
    <scope>NUCLEOTIDE SEQUENCE [LARGE SCALE GENOMIC DNA]</scope>
    <source>
        <strain evidence="5 6">CBS 609.92</strain>
    </source>
</reference>
<feature type="region of interest" description="Disordered" evidence="3">
    <location>
        <begin position="127"/>
        <end position="182"/>
    </location>
</feature>
<dbReference type="PANTHER" id="PTHR14359:SF6">
    <property type="entry name" value="PHOSPHOPANTOTHENOYLCYSTEINE DECARBOXYLASE"/>
    <property type="match status" value="1"/>
</dbReference>
<feature type="domain" description="Flavoprotein" evidence="4">
    <location>
        <begin position="21"/>
        <end position="107"/>
    </location>
</feature>
<dbReference type="EMBL" id="QJNS01000109">
    <property type="protein sequence ID" value="RYO86794.1"/>
    <property type="molecule type" value="Genomic_DNA"/>
</dbReference>
<evidence type="ECO:0000256" key="2">
    <source>
        <dbReference type="ARBA" id="ARBA00038350"/>
    </source>
</evidence>
<name>A0ABY0HAC9_9PEZI</name>
<dbReference type="InterPro" id="IPR003382">
    <property type="entry name" value="Flavoprotein"/>
</dbReference>
<feature type="domain" description="Flavoprotein" evidence="4">
    <location>
        <begin position="181"/>
        <end position="283"/>
    </location>
</feature>
<accession>A0ABY0HAC9</accession>
<feature type="compositionally biased region" description="Gly residues" evidence="3">
    <location>
        <begin position="157"/>
        <end position="176"/>
    </location>
</feature>
<keyword evidence="1" id="KW-0173">Coenzyme A biosynthesis</keyword>
<sequence>MTITIAPSIEELTASLRDNKKHLLLAASGSVATSAEQPTLASLSTLPNVDGVYGDTDEWREPWTRGNAILHIELRRWADILVIAPLSANALAKIVNGMADSILTSVVRAWDARGELDSDALALRGGSGGEVAGAEVPGEAEASSSSAAGSSSQMRTAGGGQAEGGTGGGNGGGNGGRSRRKKKRIVVAPSMNTAMWRHPITAKQIRVLENEWGVGRYNDGRDADADGGATRQRHCGGGDEDDDDEGDGWFEVLRPQSKLLACGDRGDGAMCEWTEIVRVIEDRLGLNG</sequence>
<feature type="compositionally biased region" description="Low complexity" evidence="3">
    <location>
        <begin position="132"/>
        <end position="152"/>
    </location>
</feature>
<evidence type="ECO:0000256" key="3">
    <source>
        <dbReference type="SAM" id="MobiDB-lite"/>
    </source>
</evidence>
<dbReference type="Pfam" id="PF02441">
    <property type="entry name" value="Flavoprotein"/>
    <property type="match status" value="2"/>
</dbReference>